<name>A0A4T0CPV8_AURPU</name>
<proteinExistence type="predicted"/>
<evidence type="ECO:0000313" key="1">
    <source>
        <dbReference type="EMBL" id="THX14364.1"/>
    </source>
</evidence>
<sequence length="52" mass="5573">MSSATILKEDESQHFSPYRADGKLYGFVCIVTGATQAIGKAVVHELAGKFSL</sequence>
<organism evidence="1">
    <name type="scientific">Aureobasidium pullulans</name>
    <name type="common">Black yeast</name>
    <name type="synonym">Pullularia pullulans</name>
    <dbReference type="NCBI Taxonomy" id="5580"/>
    <lineage>
        <taxon>Eukaryota</taxon>
        <taxon>Fungi</taxon>
        <taxon>Dikarya</taxon>
        <taxon>Ascomycota</taxon>
        <taxon>Pezizomycotina</taxon>
        <taxon>Dothideomycetes</taxon>
        <taxon>Dothideomycetidae</taxon>
        <taxon>Dothideales</taxon>
        <taxon>Saccotheciaceae</taxon>
        <taxon>Aureobasidium</taxon>
    </lineage>
</organism>
<dbReference type="InterPro" id="IPR036291">
    <property type="entry name" value="NAD(P)-bd_dom_sf"/>
</dbReference>
<dbReference type="Gene3D" id="3.40.50.720">
    <property type="entry name" value="NAD(P)-binding Rossmann-like Domain"/>
    <property type="match status" value="1"/>
</dbReference>
<reference evidence="1" key="1">
    <citation type="submission" date="2018-10" db="EMBL/GenBank/DDBJ databases">
        <title>Fifty Aureobasidium pullulans genomes reveal a recombining polyextremotolerant generalist.</title>
        <authorList>
            <person name="Gostincar C."/>
            <person name="Turk M."/>
            <person name="Zajc J."/>
            <person name="Gunde-Cimerman N."/>
        </authorList>
    </citation>
    <scope>NUCLEOTIDE SEQUENCE [LARGE SCALE GENOMIC DNA]</scope>
    <source>
        <strain evidence="1">EXF-10085</strain>
    </source>
</reference>
<dbReference type="EMBL" id="QZAS01000008">
    <property type="protein sequence ID" value="THX14364.1"/>
    <property type="molecule type" value="Genomic_DNA"/>
</dbReference>
<dbReference type="SUPFAM" id="SSF51735">
    <property type="entry name" value="NAD(P)-binding Rossmann-fold domains"/>
    <property type="match status" value="1"/>
</dbReference>
<dbReference type="OrthoDB" id="414540at2759"/>
<accession>A0A4T0CPV8</accession>
<gene>
    <name evidence="1" type="ORF">D6D13_03190</name>
</gene>
<comment type="caution">
    <text evidence="1">The sequence shown here is derived from an EMBL/GenBank/DDBJ whole genome shotgun (WGS) entry which is preliminary data.</text>
</comment>
<dbReference type="AlphaFoldDB" id="A0A4T0CPV8"/>
<protein>
    <submittedName>
        <fullName evidence="1">Uncharacterized protein</fullName>
    </submittedName>
</protein>